<dbReference type="AlphaFoldDB" id="A0A9P9ALY1"/>
<comment type="caution">
    <text evidence="4">The sequence shown here is derived from an EMBL/GenBank/DDBJ whole genome shotgun (WGS) entry which is preliminary data.</text>
</comment>
<dbReference type="InterPro" id="IPR056632">
    <property type="entry name" value="DUF7730"/>
</dbReference>
<evidence type="ECO:0000313" key="5">
    <source>
        <dbReference type="Proteomes" id="UP000777438"/>
    </source>
</evidence>
<dbReference type="OrthoDB" id="5049413at2759"/>
<dbReference type="InterPro" id="IPR045518">
    <property type="entry name" value="2EXR"/>
</dbReference>
<feature type="domain" description="DUF7730" evidence="3">
    <location>
        <begin position="195"/>
        <end position="252"/>
    </location>
</feature>
<dbReference type="Pfam" id="PF20150">
    <property type="entry name" value="2EXR"/>
    <property type="match status" value="1"/>
</dbReference>
<dbReference type="Proteomes" id="UP000777438">
    <property type="component" value="Unassembled WGS sequence"/>
</dbReference>
<evidence type="ECO:0000259" key="2">
    <source>
        <dbReference type="Pfam" id="PF20150"/>
    </source>
</evidence>
<sequence length="275" mass="32186">MQIQRRPGRSGIQDRNHPSSLISNFSFPQAGGYIDTYLLLSDRHGTTRRFRRPVVGRDGPKHSLLFTKLPRELRLKILRLVFGDQVIHVELDYDHAPDTPKDPSAPSTAHANRSSFQRNDFFSYHPHHTWPRCCLRMNKWKSKKWRWFSCLRHRWWTPFDALLQLPTTEAWADQCSFGRNDRCPGYVVGECYIKAMGWLLTCHQVYLEGINILYSTNTFHLSNPELILNLPRLLIPSRLASITAVEMRWKIHPFREQNARDPLLSDHGTFVTLIQ</sequence>
<organism evidence="4 5">
    <name type="scientific">Thelonectria olida</name>
    <dbReference type="NCBI Taxonomy" id="1576542"/>
    <lineage>
        <taxon>Eukaryota</taxon>
        <taxon>Fungi</taxon>
        <taxon>Dikarya</taxon>
        <taxon>Ascomycota</taxon>
        <taxon>Pezizomycotina</taxon>
        <taxon>Sordariomycetes</taxon>
        <taxon>Hypocreomycetidae</taxon>
        <taxon>Hypocreales</taxon>
        <taxon>Nectriaceae</taxon>
        <taxon>Thelonectria</taxon>
    </lineage>
</organism>
<evidence type="ECO:0000256" key="1">
    <source>
        <dbReference type="SAM" id="MobiDB-lite"/>
    </source>
</evidence>
<gene>
    <name evidence="4" type="ORF">B0T10DRAFT_561940</name>
</gene>
<name>A0A9P9ALY1_9HYPO</name>
<keyword evidence="5" id="KW-1185">Reference proteome</keyword>
<reference evidence="4 5" key="1">
    <citation type="journal article" date="2021" name="Nat. Commun.">
        <title>Genetic determinants of endophytism in the Arabidopsis root mycobiome.</title>
        <authorList>
            <person name="Mesny F."/>
            <person name="Miyauchi S."/>
            <person name="Thiergart T."/>
            <person name="Pickel B."/>
            <person name="Atanasova L."/>
            <person name="Karlsson M."/>
            <person name="Huettel B."/>
            <person name="Barry K.W."/>
            <person name="Haridas S."/>
            <person name="Chen C."/>
            <person name="Bauer D."/>
            <person name="Andreopoulos W."/>
            <person name="Pangilinan J."/>
            <person name="LaButti K."/>
            <person name="Riley R."/>
            <person name="Lipzen A."/>
            <person name="Clum A."/>
            <person name="Drula E."/>
            <person name="Henrissat B."/>
            <person name="Kohler A."/>
            <person name="Grigoriev I.V."/>
            <person name="Martin F.M."/>
            <person name="Hacquard S."/>
        </authorList>
    </citation>
    <scope>NUCLEOTIDE SEQUENCE [LARGE SCALE GENOMIC DNA]</scope>
    <source>
        <strain evidence="4 5">MPI-CAGE-CH-0241</strain>
    </source>
</reference>
<feature type="region of interest" description="Disordered" evidence="1">
    <location>
        <begin position="1"/>
        <end position="21"/>
    </location>
</feature>
<dbReference type="PANTHER" id="PTHR38790">
    <property type="entry name" value="2EXR DOMAIN-CONTAINING PROTEIN-RELATED"/>
    <property type="match status" value="1"/>
</dbReference>
<proteinExistence type="predicted"/>
<accession>A0A9P9ALY1</accession>
<dbReference type="PANTHER" id="PTHR38790:SF4">
    <property type="entry name" value="2EXR DOMAIN-CONTAINING PROTEIN"/>
    <property type="match status" value="1"/>
</dbReference>
<dbReference type="EMBL" id="JAGPYM010000011">
    <property type="protein sequence ID" value="KAH6889477.1"/>
    <property type="molecule type" value="Genomic_DNA"/>
</dbReference>
<evidence type="ECO:0000259" key="3">
    <source>
        <dbReference type="Pfam" id="PF24864"/>
    </source>
</evidence>
<evidence type="ECO:0000313" key="4">
    <source>
        <dbReference type="EMBL" id="KAH6889477.1"/>
    </source>
</evidence>
<dbReference type="Pfam" id="PF24864">
    <property type="entry name" value="DUF7730"/>
    <property type="match status" value="1"/>
</dbReference>
<feature type="domain" description="2EXR" evidence="2">
    <location>
        <begin position="65"/>
        <end position="123"/>
    </location>
</feature>
<protein>
    <submittedName>
        <fullName evidence="4">Uncharacterized protein</fullName>
    </submittedName>
</protein>